<protein>
    <submittedName>
        <fullName evidence="2">Uncharacterized protein</fullName>
    </submittedName>
</protein>
<gene>
    <name evidence="2" type="ORF">ACFQEV_16190</name>
</gene>
<proteinExistence type="predicted"/>
<name>A0ABD5U0W6_9EURY</name>
<dbReference type="RefSeq" id="WP_379698264.1">
    <property type="nucleotide sequence ID" value="NZ_JBHSXH010000015.1"/>
</dbReference>
<dbReference type="Proteomes" id="UP001596408">
    <property type="component" value="Unassembled WGS sequence"/>
</dbReference>
<keyword evidence="3" id="KW-1185">Reference proteome</keyword>
<comment type="caution">
    <text evidence="2">The sequence shown here is derived from an EMBL/GenBank/DDBJ whole genome shotgun (WGS) entry which is preliminary data.</text>
</comment>
<sequence length="208" mass="22512">MTDLSATGWRTNSVQSGDVQTVRRNGREYLQFPIVPLTEMVLDYPEQGTKEYLPAASIQETVHLWDGTLLTYVHPSNHNRTARNPDAFMGEVIGAFHDPTALDGGSKLRGNGLIDVAKAEALGGSAARLVELLRDGKQVSVNAGYSTMNDESRSGRYDGEQYDLVQGPPLPDHIAVFPSDSQIQARCSPEDGCAAPRANASQDAQIVN</sequence>
<dbReference type="AlphaFoldDB" id="A0ABD5U0W6"/>
<accession>A0ABD5U0W6</accession>
<feature type="region of interest" description="Disordered" evidence="1">
    <location>
        <begin position="187"/>
        <end position="208"/>
    </location>
</feature>
<evidence type="ECO:0000313" key="3">
    <source>
        <dbReference type="Proteomes" id="UP001596408"/>
    </source>
</evidence>
<dbReference type="EMBL" id="JBHSXH010000015">
    <property type="protein sequence ID" value="MFC6826523.1"/>
    <property type="molecule type" value="Genomic_DNA"/>
</dbReference>
<evidence type="ECO:0000256" key="1">
    <source>
        <dbReference type="SAM" id="MobiDB-lite"/>
    </source>
</evidence>
<evidence type="ECO:0000313" key="2">
    <source>
        <dbReference type="EMBL" id="MFC6826523.1"/>
    </source>
</evidence>
<feature type="compositionally biased region" description="Polar residues" evidence="1">
    <location>
        <begin position="199"/>
        <end position="208"/>
    </location>
</feature>
<reference evidence="2 3" key="1">
    <citation type="journal article" date="2019" name="Int. J. Syst. Evol. Microbiol.">
        <title>The Global Catalogue of Microorganisms (GCM) 10K type strain sequencing project: providing services to taxonomists for standard genome sequencing and annotation.</title>
        <authorList>
            <consortium name="The Broad Institute Genomics Platform"/>
            <consortium name="The Broad Institute Genome Sequencing Center for Infectious Disease"/>
            <person name="Wu L."/>
            <person name="Ma J."/>
        </authorList>
    </citation>
    <scope>NUCLEOTIDE SEQUENCE [LARGE SCALE GENOMIC DNA]</scope>
    <source>
        <strain evidence="2 3">YIM 94188</strain>
    </source>
</reference>
<organism evidence="2 3">
    <name type="scientific">Halopelagius fulvigenes</name>
    <dbReference type="NCBI Taxonomy" id="1198324"/>
    <lineage>
        <taxon>Archaea</taxon>
        <taxon>Methanobacteriati</taxon>
        <taxon>Methanobacteriota</taxon>
        <taxon>Stenosarchaea group</taxon>
        <taxon>Halobacteria</taxon>
        <taxon>Halobacteriales</taxon>
        <taxon>Haloferacaceae</taxon>
    </lineage>
</organism>